<evidence type="ECO:0000313" key="2">
    <source>
        <dbReference type="EMBL" id="PTQ54510.1"/>
    </source>
</evidence>
<dbReference type="Pfam" id="PF12706">
    <property type="entry name" value="Lactamase_B_2"/>
    <property type="match status" value="1"/>
</dbReference>
<keyword evidence="2" id="KW-0378">Hydrolase</keyword>
<dbReference type="Gene3D" id="3.60.15.10">
    <property type="entry name" value="Ribonuclease Z/Hydroxyacylglutathione hydrolase-like"/>
    <property type="match status" value="1"/>
</dbReference>
<dbReference type="SUPFAM" id="SSF56281">
    <property type="entry name" value="Metallo-hydrolase/oxidoreductase"/>
    <property type="match status" value="1"/>
</dbReference>
<organism evidence="2 3">
    <name type="scientific">Hydrogenibacillus schlegelii</name>
    <name type="common">Bacillus schlegelii</name>
    <dbReference type="NCBI Taxonomy" id="1484"/>
    <lineage>
        <taxon>Bacteria</taxon>
        <taxon>Bacillati</taxon>
        <taxon>Bacillota</taxon>
        <taxon>Bacilli</taxon>
        <taxon>Bacillales</taxon>
        <taxon>Bacillales Family X. Incertae Sedis</taxon>
        <taxon>Hydrogenibacillus</taxon>
    </lineage>
</organism>
<dbReference type="InterPro" id="IPR052533">
    <property type="entry name" value="WalJ/YycJ-like"/>
</dbReference>
<name>A0A2T5GEA0_HYDSH</name>
<dbReference type="SMART" id="SM00849">
    <property type="entry name" value="Lactamase_B"/>
    <property type="match status" value="1"/>
</dbReference>
<evidence type="ECO:0000313" key="3">
    <source>
        <dbReference type="Proteomes" id="UP000244180"/>
    </source>
</evidence>
<dbReference type="Proteomes" id="UP000244180">
    <property type="component" value="Unassembled WGS sequence"/>
</dbReference>
<comment type="caution">
    <text evidence="2">The sequence shown here is derived from an EMBL/GenBank/DDBJ whole genome shotgun (WGS) entry which is preliminary data.</text>
</comment>
<accession>A0A2T5GEA0</accession>
<sequence length="288" mass="31073">MTVRYSILASGSSGNAFYLEGGGMRFLVDAGVSARRIQAALGAFGVTLTALDGIWISHEHDDHVRGLWTLLKRAPVPLFMNPKTYAALSPRLEALRAEGAPFRLHLFPSGTRHRFRGLDVTTFSVSHDAADPMMFHFAEVGGPSLALVTDLGVVPDRVKAVIEGADAYVFEANHDAALLWGGRYPWPIKRRIASPVGHLSNEEAARALADVVGPATQRIHLAHLSRENNRPDLALRAVGEMLARRGRHARPEAILDVARPDVPSPLFPLERSVACAGRLPAGGNGHTG</sequence>
<dbReference type="GO" id="GO:0016787">
    <property type="term" value="F:hydrolase activity"/>
    <property type="evidence" value="ECO:0007669"/>
    <property type="project" value="UniProtKB-KW"/>
</dbReference>
<dbReference type="AlphaFoldDB" id="A0A2T5GEA0"/>
<dbReference type="RefSeq" id="WP_272999555.1">
    <property type="nucleotide sequence ID" value="NZ_PEBV01000003.1"/>
</dbReference>
<reference evidence="2 3" key="1">
    <citation type="submission" date="2017-08" db="EMBL/GenBank/DDBJ databases">
        <title>Burning lignite coal seam in the remote Altai Mountains harbors a hydrogen-driven thermophilic microbial community.</title>
        <authorList>
            <person name="Kadnikov V.V."/>
            <person name="Mardanov A.V."/>
            <person name="Ivasenko D."/>
            <person name="Beletsky A.V."/>
            <person name="Karnachuk O.V."/>
            <person name="Ravin N.V."/>
        </authorList>
    </citation>
    <scope>NUCLEOTIDE SEQUENCE [LARGE SCALE GENOMIC DNA]</scope>
    <source>
        <strain evidence="2">AL33</strain>
    </source>
</reference>
<feature type="domain" description="Metallo-beta-lactamase" evidence="1">
    <location>
        <begin position="13"/>
        <end position="223"/>
    </location>
</feature>
<dbReference type="InterPro" id="IPR036866">
    <property type="entry name" value="RibonucZ/Hydroxyglut_hydro"/>
</dbReference>
<proteinExistence type="predicted"/>
<dbReference type="PANTHER" id="PTHR47619">
    <property type="entry name" value="METALLO-HYDROLASE YYCJ-RELATED"/>
    <property type="match status" value="1"/>
</dbReference>
<dbReference type="InterPro" id="IPR001279">
    <property type="entry name" value="Metallo-B-lactamas"/>
</dbReference>
<dbReference type="EMBL" id="PEBV01000003">
    <property type="protein sequence ID" value="PTQ54510.1"/>
    <property type="molecule type" value="Genomic_DNA"/>
</dbReference>
<dbReference type="PANTHER" id="PTHR47619:SF1">
    <property type="entry name" value="EXODEOXYRIBONUCLEASE WALJ"/>
    <property type="match status" value="1"/>
</dbReference>
<gene>
    <name evidence="2" type="ORF">HSCHL_0089</name>
</gene>
<protein>
    <submittedName>
        <fullName evidence="2">Zn-dependent hydrolase (Beta-lactamase superfamily)</fullName>
    </submittedName>
</protein>
<evidence type="ECO:0000259" key="1">
    <source>
        <dbReference type="SMART" id="SM00849"/>
    </source>
</evidence>